<proteinExistence type="predicted"/>
<reference evidence="1 2" key="1">
    <citation type="journal article" date="2019" name="Nat. Ecol. Evol.">
        <title>Megaphylogeny resolves global patterns of mushroom evolution.</title>
        <authorList>
            <person name="Varga T."/>
            <person name="Krizsan K."/>
            <person name="Foldi C."/>
            <person name="Dima B."/>
            <person name="Sanchez-Garcia M."/>
            <person name="Sanchez-Ramirez S."/>
            <person name="Szollosi G.J."/>
            <person name="Szarkandi J.G."/>
            <person name="Papp V."/>
            <person name="Albert L."/>
            <person name="Andreopoulos W."/>
            <person name="Angelini C."/>
            <person name="Antonin V."/>
            <person name="Barry K.W."/>
            <person name="Bougher N.L."/>
            <person name="Buchanan P."/>
            <person name="Buyck B."/>
            <person name="Bense V."/>
            <person name="Catcheside P."/>
            <person name="Chovatia M."/>
            <person name="Cooper J."/>
            <person name="Damon W."/>
            <person name="Desjardin D."/>
            <person name="Finy P."/>
            <person name="Geml J."/>
            <person name="Haridas S."/>
            <person name="Hughes K."/>
            <person name="Justo A."/>
            <person name="Karasinski D."/>
            <person name="Kautmanova I."/>
            <person name="Kiss B."/>
            <person name="Kocsube S."/>
            <person name="Kotiranta H."/>
            <person name="LaButti K.M."/>
            <person name="Lechner B.E."/>
            <person name="Liimatainen K."/>
            <person name="Lipzen A."/>
            <person name="Lukacs Z."/>
            <person name="Mihaltcheva S."/>
            <person name="Morgado L.N."/>
            <person name="Niskanen T."/>
            <person name="Noordeloos M.E."/>
            <person name="Ohm R.A."/>
            <person name="Ortiz-Santana B."/>
            <person name="Ovrebo C."/>
            <person name="Racz N."/>
            <person name="Riley R."/>
            <person name="Savchenko A."/>
            <person name="Shiryaev A."/>
            <person name="Soop K."/>
            <person name="Spirin V."/>
            <person name="Szebenyi C."/>
            <person name="Tomsovsky M."/>
            <person name="Tulloss R.E."/>
            <person name="Uehling J."/>
            <person name="Grigoriev I.V."/>
            <person name="Vagvolgyi C."/>
            <person name="Papp T."/>
            <person name="Martin F.M."/>
            <person name="Miettinen O."/>
            <person name="Hibbett D.S."/>
            <person name="Nagy L.G."/>
        </authorList>
    </citation>
    <scope>NUCLEOTIDE SEQUENCE [LARGE SCALE GENOMIC DNA]</scope>
    <source>
        <strain evidence="1 2">NL-1719</strain>
    </source>
</reference>
<protein>
    <submittedName>
        <fullName evidence="1">Uncharacterized protein</fullName>
    </submittedName>
</protein>
<dbReference type="EMBL" id="ML208542">
    <property type="protein sequence ID" value="TFK63070.1"/>
    <property type="molecule type" value="Genomic_DNA"/>
</dbReference>
<gene>
    <name evidence="1" type="ORF">BDN72DRAFT_848068</name>
</gene>
<evidence type="ECO:0000313" key="1">
    <source>
        <dbReference type="EMBL" id="TFK63070.1"/>
    </source>
</evidence>
<keyword evidence="2" id="KW-1185">Reference proteome</keyword>
<organism evidence="1 2">
    <name type="scientific">Pluteus cervinus</name>
    <dbReference type="NCBI Taxonomy" id="181527"/>
    <lineage>
        <taxon>Eukaryota</taxon>
        <taxon>Fungi</taxon>
        <taxon>Dikarya</taxon>
        <taxon>Basidiomycota</taxon>
        <taxon>Agaricomycotina</taxon>
        <taxon>Agaricomycetes</taxon>
        <taxon>Agaricomycetidae</taxon>
        <taxon>Agaricales</taxon>
        <taxon>Pluteineae</taxon>
        <taxon>Pluteaceae</taxon>
        <taxon>Pluteus</taxon>
    </lineage>
</organism>
<evidence type="ECO:0000313" key="2">
    <source>
        <dbReference type="Proteomes" id="UP000308600"/>
    </source>
</evidence>
<sequence length="328" mass="37093">MKSPAARALREQLGLGDEAPQFKALRKRINRSILIHMNVSPDAPIARFQAAGLEAAMQTAGLLPLCPFLVFEDEQIKHFFPLNRRISDERIIRDYLMYRTNAMRTETRRPTRNQVQGIAAPMHQSGGTTTTEMDSDMAPPPQFENGTLQEQTQEVTNINPNLEATEPSPSFQTSFSPTYNTLNDRHIEPPTEQSPQASASPPGPTFQTDELFDFLTQTCVPSLRHLHQDLIRVGCQMQHLRAMSKWSQKLRDDVLERLRLKILELDSGAQAGNGNVTDDNDDEESMRRQRVEHWAVQTAGGEVYSRGSVMDWEVLRYHIIKLADSGRA</sequence>
<accession>A0ACD3ABG7</accession>
<name>A0ACD3ABG7_9AGAR</name>
<dbReference type="Proteomes" id="UP000308600">
    <property type="component" value="Unassembled WGS sequence"/>
</dbReference>